<dbReference type="Pfam" id="PF01738">
    <property type="entry name" value="DLH"/>
    <property type="match status" value="1"/>
</dbReference>
<comment type="caution">
    <text evidence="2">The sequence shown here is derived from an EMBL/GenBank/DDBJ whole genome shotgun (WGS) entry which is preliminary data.</text>
</comment>
<dbReference type="EMBL" id="PVQB02000455">
    <property type="protein sequence ID" value="KAF4336950.1"/>
    <property type="molecule type" value="Genomic_DNA"/>
</dbReference>
<sequence length="242" mass="26882">MSDYCLKGFQWKAKPKGRGDTVAGLDCYISGSNENVAVIIIHDLFGWTFNIRILADHLAQDIDATVYVPDCFGGEVVPTEILLDKSRAGEFDLGAFLKRNSKAIRRPEIIKFAESLRSSFTRIGAVGYCYGGWAVFNLGTKGNNLVDCISTAHPSLLESEEIANIGVPTQILAPEFDHMFTPELKAYTNEVLPKAGVAYDYQYFPGLEHGFAIRGDESKPGERDGMERAKNAVSLWLRQWLH</sequence>
<evidence type="ECO:0000313" key="3">
    <source>
        <dbReference type="Proteomes" id="UP000730481"/>
    </source>
</evidence>
<reference evidence="2" key="2">
    <citation type="submission" date="2020-02" db="EMBL/GenBank/DDBJ databases">
        <title>Identification and distribution of gene clusters putatively required for synthesis of sphingolipid metabolism inhibitors in phylogenetically diverse species of the filamentous fungus Fusarium.</title>
        <authorList>
            <person name="Kim H.-S."/>
            <person name="Busman M."/>
            <person name="Brown D.W."/>
            <person name="Divon H."/>
            <person name="Uhlig S."/>
            <person name="Proctor R.H."/>
        </authorList>
    </citation>
    <scope>NUCLEOTIDE SEQUENCE</scope>
    <source>
        <strain evidence="2">NRRL 25174</strain>
    </source>
</reference>
<dbReference type="Gene3D" id="3.40.50.1820">
    <property type="entry name" value="alpha/beta hydrolase"/>
    <property type="match status" value="1"/>
</dbReference>
<organism evidence="2 3">
    <name type="scientific">Fusarium beomiforme</name>
    <dbReference type="NCBI Taxonomy" id="44412"/>
    <lineage>
        <taxon>Eukaryota</taxon>
        <taxon>Fungi</taxon>
        <taxon>Dikarya</taxon>
        <taxon>Ascomycota</taxon>
        <taxon>Pezizomycotina</taxon>
        <taxon>Sordariomycetes</taxon>
        <taxon>Hypocreomycetidae</taxon>
        <taxon>Hypocreales</taxon>
        <taxon>Nectriaceae</taxon>
        <taxon>Fusarium</taxon>
        <taxon>Fusarium burgessii species complex</taxon>
    </lineage>
</organism>
<dbReference type="GO" id="GO:0016787">
    <property type="term" value="F:hydrolase activity"/>
    <property type="evidence" value="ECO:0007669"/>
    <property type="project" value="InterPro"/>
</dbReference>
<dbReference type="SUPFAM" id="SSF53474">
    <property type="entry name" value="alpha/beta-Hydrolases"/>
    <property type="match status" value="1"/>
</dbReference>
<accession>A0A9P5ADW7</accession>
<dbReference type="PANTHER" id="PTHR17630:SF55">
    <property type="entry name" value="DIENELACTONE HYDROLASE FAMILY PROTEIN (AFU_ORTHOLOGUE AFUA_1G01900)"/>
    <property type="match status" value="1"/>
</dbReference>
<name>A0A9P5ADW7_9HYPO</name>
<reference evidence="2" key="1">
    <citation type="journal article" date="2017" name="Mycologia">
        <title>Fusarium algeriense, sp. nov., a novel toxigenic crown rot pathogen of durum wheat from Algeria is nested in the Fusarium burgessii species complex.</title>
        <authorList>
            <person name="Laraba I."/>
            <person name="Keddad A."/>
            <person name="Boureghda H."/>
            <person name="Abdallah N."/>
            <person name="Vaughan M.M."/>
            <person name="Proctor R.H."/>
            <person name="Busman M."/>
            <person name="O'Donnell K."/>
        </authorList>
    </citation>
    <scope>NUCLEOTIDE SEQUENCE</scope>
    <source>
        <strain evidence="2">NRRL 25174</strain>
    </source>
</reference>
<dbReference type="AlphaFoldDB" id="A0A9P5ADW7"/>
<keyword evidence="3" id="KW-1185">Reference proteome</keyword>
<dbReference type="InterPro" id="IPR002925">
    <property type="entry name" value="Dienelactn_hydro"/>
</dbReference>
<proteinExistence type="predicted"/>
<gene>
    <name evidence="2" type="ORF">FBEOM_9174</name>
</gene>
<dbReference type="InterPro" id="IPR029058">
    <property type="entry name" value="AB_hydrolase_fold"/>
</dbReference>
<dbReference type="OrthoDB" id="10019231at2759"/>
<dbReference type="PANTHER" id="PTHR17630">
    <property type="entry name" value="DIENELACTONE HYDROLASE"/>
    <property type="match status" value="1"/>
</dbReference>
<protein>
    <submittedName>
        <fullName evidence="2">Esterase lipase</fullName>
    </submittedName>
</protein>
<evidence type="ECO:0000259" key="1">
    <source>
        <dbReference type="Pfam" id="PF01738"/>
    </source>
</evidence>
<evidence type="ECO:0000313" key="2">
    <source>
        <dbReference type="EMBL" id="KAF4336950.1"/>
    </source>
</evidence>
<feature type="domain" description="Dienelactone hydrolase" evidence="1">
    <location>
        <begin position="31"/>
        <end position="239"/>
    </location>
</feature>
<dbReference type="Proteomes" id="UP000730481">
    <property type="component" value="Unassembled WGS sequence"/>
</dbReference>